<comment type="caution">
    <text evidence="5">The sequence shown here is derived from an EMBL/GenBank/DDBJ whole genome shotgun (WGS) entry which is preliminary data.</text>
</comment>
<dbReference type="AlphaFoldDB" id="A0A919YD20"/>
<dbReference type="InterPro" id="IPR011257">
    <property type="entry name" value="DNA_glycosylase"/>
</dbReference>
<evidence type="ECO:0000256" key="4">
    <source>
        <dbReference type="ARBA" id="ARBA00023295"/>
    </source>
</evidence>
<evidence type="ECO:0000256" key="2">
    <source>
        <dbReference type="ARBA" id="ARBA00022801"/>
    </source>
</evidence>
<dbReference type="Pfam" id="PF22175">
    <property type="entry name" value="Ogg-HhH"/>
    <property type="match status" value="1"/>
</dbReference>
<evidence type="ECO:0000313" key="5">
    <source>
        <dbReference type="EMBL" id="GIO46820.1"/>
    </source>
</evidence>
<dbReference type="SUPFAM" id="SSF48150">
    <property type="entry name" value="DNA-glycosylase"/>
    <property type="match status" value="1"/>
</dbReference>
<evidence type="ECO:0000313" key="6">
    <source>
        <dbReference type="Proteomes" id="UP000682811"/>
    </source>
</evidence>
<protein>
    <recommendedName>
        <fullName evidence="7">8-oxoguanine DNA glycosylase</fullName>
    </recommendedName>
</protein>
<gene>
    <name evidence="5" type="ORF">J34TS1_15850</name>
</gene>
<keyword evidence="6" id="KW-1185">Reference proteome</keyword>
<dbReference type="GO" id="GO:0006281">
    <property type="term" value="P:DNA repair"/>
    <property type="evidence" value="ECO:0007669"/>
    <property type="project" value="UniProtKB-KW"/>
</dbReference>
<dbReference type="Gene3D" id="1.10.1670.10">
    <property type="entry name" value="Helix-hairpin-Helix base-excision DNA repair enzymes (C-terminal)"/>
    <property type="match status" value="1"/>
</dbReference>
<evidence type="ECO:0000256" key="1">
    <source>
        <dbReference type="ARBA" id="ARBA00022763"/>
    </source>
</evidence>
<dbReference type="GO" id="GO:0016799">
    <property type="term" value="F:hydrolase activity, hydrolyzing N-glycosyl compounds"/>
    <property type="evidence" value="ECO:0007669"/>
    <property type="project" value="InterPro"/>
</dbReference>
<keyword evidence="4" id="KW-0326">Glycosidase</keyword>
<dbReference type="EMBL" id="BORT01000005">
    <property type="protein sequence ID" value="GIO46820.1"/>
    <property type="molecule type" value="Genomic_DNA"/>
</dbReference>
<reference evidence="5 6" key="1">
    <citation type="submission" date="2021-03" db="EMBL/GenBank/DDBJ databases">
        <title>Antimicrobial resistance genes in bacteria isolated from Japanese honey, and their potential for conferring macrolide and lincosamide resistance in the American foulbrood pathogen Paenibacillus larvae.</title>
        <authorList>
            <person name="Okamoto M."/>
            <person name="Kumagai M."/>
            <person name="Kanamori H."/>
            <person name="Takamatsu D."/>
        </authorList>
    </citation>
    <scope>NUCLEOTIDE SEQUENCE [LARGE SCALE GENOMIC DNA]</scope>
    <source>
        <strain evidence="5 6">J34TS1</strain>
    </source>
</reference>
<dbReference type="InterPro" id="IPR012092">
    <property type="entry name" value="DNA_glyclase/AP_lyase_Ogg"/>
</dbReference>
<proteinExistence type="predicted"/>
<keyword evidence="1" id="KW-0227">DNA damage</keyword>
<sequence>MINNQASNILKELWDVYGCSIELEYSSLTKTKEQVLDEFFFVLLGGFGISYELNLSGLQILKKQGIFNHKHYQEQKRLNLIEEKIREQFSIKQFSPTTSNGESRKYRYIESKPRTISKAGYWLWKSCEWGLYDKLENMNTIQSRIWLCSCPGIGMKSASWLLRNTGFSEDCAVFDVHIIRFLGYLGFSTPEPLTKKMYLNLEDTLRTVCNNVGVSLGKMDYLLWLLSRNGFLDYANRGDRV</sequence>
<name>A0A919YD20_9BACL</name>
<evidence type="ECO:0000256" key="3">
    <source>
        <dbReference type="ARBA" id="ARBA00023204"/>
    </source>
</evidence>
<organism evidence="5 6">
    <name type="scientific">Paenibacillus azoreducens</name>
    <dbReference type="NCBI Taxonomy" id="116718"/>
    <lineage>
        <taxon>Bacteria</taxon>
        <taxon>Bacillati</taxon>
        <taxon>Bacillota</taxon>
        <taxon>Bacilli</taxon>
        <taxon>Bacillales</taxon>
        <taxon>Paenibacillaceae</taxon>
        <taxon>Paenibacillus</taxon>
    </lineage>
</organism>
<dbReference type="GO" id="GO:0003906">
    <property type="term" value="F:DNA-(apurinic or apyrimidinic site) endonuclease activity"/>
    <property type="evidence" value="ECO:0007669"/>
    <property type="project" value="InterPro"/>
</dbReference>
<evidence type="ECO:0008006" key="7">
    <source>
        <dbReference type="Google" id="ProtNLM"/>
    </source>
</evidence>
<dbReference type="RefSeq" id="WP_212977786.1">
    <property type="nucleotide sequence ID" value="NZ_AP025343.1"/>
</dbReference>
<keyword evidence="3" id="KW-0234">DNA repair</keyword>
<accession>A0A919YD20</accession>
<dbReference type="Proteomes" id="UP000682811">
    <property type="component" value="Unassembled WGS sequence"/>
</dbReference>
<keyword evidence="2" id="KW-0378">Hydrolase</keyword>
<dbReference type="InterPro" id="IPR023170">
    <property type="entry name" value="HhH_base_excis_C"/>
</dbReference>
<dbReference type="Gene3D" id="1.10.340.30">
    <property type="entry name" value="Hypothetical protein, domain 2"/>
    <property type="match status" value="1"/>
</dbReference>